<name>A0A9N9RN11_9DIPT</name>
<reference evidence="2" key="2">
    <citation type="submission" date="2022-10" db="EMBL/GenBank/DDBJ databases">
        <authorList>
            <consortium name="ENA_rothamsted_submissions"/>
            <consortium name="culmorum"/>
            <person name="King R."/>
        </authorList>
    </citation>
    <scope>NUCLEOTIDE SEQUENCE</scope>
</reference>
<dbReference type="Proteomes" id="UP001153620">
    <property type="component" value="Chromosome 1"/>
</dbReference>
<dbReference type="OrthoDB" id="10517575at2759"/>
<keyword evidence="1" id="KW-0175">Coiled coil</keyword>
<dbReference type="AlphaFoldDB" id="A0A9N9RN11"/>
<sequence>MKQVIDEISQKNKLIEKKLKVFGLDSIKVDGNFCGESSECRKFQQEIEYSDIRNNVSCMDKNIKKLSKEIEQYKNSIASLNQCLGGRVNVSEMKQAAIKRQMSLQELKNKQIVNDSTILNIIHRLKDLE</sequence>
<evidence type="ECO:0000313" key="3">
    <source>
        <dbReference type="Proteomes" id="UP001153620"/>
    </source>
</evidence>
<keyword evidence="3" id="KW-1185">Reference proteome</keyword>
<accession>A0A9N9RN11</accession>
<dbReference type="EMBL" id="OU895877">
    <property type="protein sequence ID" value="CAG9799713.1"/>
    <property type="molecule type" value="Genomic_DNA"/>
</dbReference>
<proteinExistence type="predicted"/>
<reference evidence="2" key="1">
    <citation type="submission" date="2022-01" db="EMBL/GenBank/DDBJ databases">
        <authorList>
            <person name="King R."/>
        </authorList>
    </citation>
    <scope>NUCLEOTIDE SEQUENCE</scope>
</reference>
<protein>
    <submittedName>
        <fullName evidence="2">Uncharacterized protein</fullName>
    </submittedName>
</protein>
<evidence type="ECO:0000313" key="2">
    <source>
        <dbReference type="EMBL" id="CAG9799713.1"/>
    </source>
</evidence>
<gene>
    <name evidence="2" type="ORF">CHIRRI_LOCUS2672</name>
</gene>
<evidence type="ECO:0000256" key="1">
    <source>
        <dbReference type="SAM" id="Coils"/>
    </source>
</evidence>
<feature type="coiled-coil region" evidence="1">
    <location>
        <begin position="49"/>
        <end position="83"/>
    </location>
</feature>
<organism evidence="2 3">
    <name type="scientific">Chironomus riparius</name>
    <dbReference type="NCBI Taxonomy" id="315576"/>
    <lineage>
        <taxon>Eukaryota</taxon>
        <taxon>Metazoa</taxon>
        <taxon>Ecdysozoa</taxon>
        <taxon>Arthropoda</taxon>
        <taxon>Hexapoda</taxon>
        <taxon>Insecta</taxon>
        <taxon>Pterygota</taxon>
        <taxon>Neoptera</taxon>
        <taxon>Endopterygota</taxon>
        <taxon>Diptera</taxon>
        <taxon>Nematocera</taxon>
        <taxon>Chironomoidea</taxon>
        <taxon>Chironomidae</taxon>
        <taxon>Chironominae</taxon>
        <taxon>Chironomus</taxon>
    </lineage>
</organism>